<sequence length="397" mass="45063">MIYTDFHGEKLSLLGFGTMRLPLVPGGGPADIDEKTTADMVRYAMDHGVNYFDTAYPYHGGMSERVIGRVLKDFDRQSFYLATKYPGHQISDSYDPAAIFEEQLQKCGVEYFDFYLLHNVYEKSIETYTDPRWGIIDYFLEQKKNGRIRHLGFSSHGGVELLESFLSRCGKDMEFCQIQLNYLDWTMQDAKAKCELLRRYSIPIWVMEPVRGGRLASLTPEAESELHALRPEESTAAWAFRFLQGVEGVQMILSGMTTPAQMEDNVRTFEERRPLTDQEEKVLLDIAKGMYGAVPCTACRYCCDGCPMGLDIPMLLKLYNEAKFSPNFNIGMRVEALPEDKRPAACVGCGQCARVCPQNIDIPAALADLNEVLKKIPSWADICRQREEAARRAREAK</sequence>
<keyword evidence="3" id="KW-0411">Iron-sulfur</keyword>
<feature type="domain" description="4Fe-4S ferredoxin-type" evidence="4">
    <location>
        <begin position="337"/>
        <end position="365"/>
    </location>
</feature>
<dbReference type="GO" id="GO:0051536">
    <property type="term" value="F:iron-sulfur cluster binding"/>
    <property type="evidence" value="ECO:0007669"/>
    <property type="project" value="UniProtKB-KW"/>
</dbReference>
<keyword evidence="2" id="KW-0408">Iron</keyword>
<evidence type="ECO:0000259" key="4">
    <source>
        <dbReference type="PROSITE" id="PS51379"/>
    </source>
</evidence>
<evidence type="ECO:0000313" key="6">
    <source>
        <dbReference type="Proteomes" id="UP001199319"/>
    </source>
</evidence>
<dbReference type="PROSITE" id="PS51379">
    <property type="entry name" value="4FE4S_FER_2"/>
    <property type="match status" value="1"/>
</dbReference>
<dbReference type="InterPro" id="IPR017896">
    <property type="entry name" value="4Fe4S_Fe-S-bd"/>
</dbReference>
<keyword evidence="6" id="KW-1185">Reference proteome</keyword>
<dbReference type="GO" id="GO:0046872">
    <property type="term" value="F:metal ion binding"/>
    <property type="evidence" value="ECO:0007669"/>
    <property type="project" value="UniProtKB-KW"/>
</dbReference>
<dbReference type="EMBL" id="JAJEPW010000021">
    <property type="protein sequence ID" value="MCC2129544.1"/>
    <property type="molecule type" value="Genomic_DNA"/>
</dbReference>
<dbReference type="Pfam" id="PF13187">
    <property type="entry name" value="Fer4_9"/>
    <property type="match status" value="1"/>
</dbReference>
<dbReference type="InterPro" id="IPR036812">
    <property type="entry name" value="NAD(P)_OxRdtase_dom_sf"/>
</dbReference>
<organism evidence="5 6">
    <name type="scientific">Brotocaccenecus cirricatena</name>
    <dbReference type="NCBI Taxonomy" id="3064195"/>
    <lineage>
        <taxon>Bacteria</taxon>
        <taxon>Bacillati</taxon>
        <taxon>Bacillota</taxon>
        <taxon>Clostridia</taxon>
        <taxon>Eubacteriales</taxon>
        <taxon>Oscillospiraceae</taxon>
        <taxon>Brotocaccenecus</taxon>
    </lineage>
</organism>
<evidence type="ECO:0000256" key="3">
    <source>
        <dbReference type="ARBA" id="ARBA00023014"/>
    </source>
</evidence>
<evidence type="ECO:0000256" key="1">
    <source>
        <dbReference type="ARBA" id="ARBA00022723"/>
    </source>
</evidence>
<evidence type="ECO:0000256" key="2">
    <source>
        <dbReference type="ARBA" id="ARBA00023004"/>
    </source>
</evidence>
<dbReference type="PROSITE" id="PS00198">
    <property type="entry name" value="4FE4S_FER_1"/>
    <property type="match status" value="1"/>
</dbReference>
<dbReference type="PANTHER" id="PTHR43312:SF2">
    <property type="entry name" value="OXIDOREDUCTASE"/>
    <property type="match status" value="1"/>
</dbReference>
<dbReference type="Proteomes" id="UP001199319">
    <property type="component" value="Unassembled WGS sequence"/>
</dbReference>
<gene>
    <name evidence="5" type="ORF">LKD37_08460</name>
</gene>
<dbReference type="InterPro" id="IPR017900">
    <property type="entry name" value="4Fe4S_Fe_S_CS"/>
</dbReference>
<dbReference type="InterPro" id="IPR053135">
    <property type="entry name" value="AKR2_Oxidoreductase"/>
</dbReference>
<name>A0AAE3DFR2_9FIRM</name>
<dbReference type="SUPFAM" id="SSF51430">
    <property type="entry name" value="NAD(P)-linked oxidoreductase"/>
    <property type="match status" value="1"/>
</dbReference>
<dbReference type="Gene3D" id="3.20.20.100">
    <property type="entry name" value="NADP-dependent oxidoreductase domain"/>
    <property type="match status" value="1"/>
</dbReference>
<protein>
    <submittedName>
        <fullName evidence="5">Aldo/keto reductase</fullName>
    </submittedName>
</protein>
<dbReference type="Pfam" id="PF00248">
    <property type="entry name" value="Aldo_ket_red"/>
    <property type="match status" value="1"/>
</dbReference>
<dbReference type="InterPro" id="IPR023210">
    <property type="entry name" value="NADP_OxRdtase_dom"/>
</dbReference>
<keyword evidence="1" id="KW-0479">Metal-binding</keyword>
<accession>A0AAE3DFR2</accession>
<dbReference type="RefSeq" id="WP_302928820.1">
    <property type="nucleotide sequence ID" value="NZ_JAJEPW010000021.1"/>
</dbReference>
<evidence type="ECO:0000313" key="5">
    <source>
        <dbReference type="EMBL" id="MCC2129544.1"/>
    </source>
</evidence>
<reference evidence="5" key="1">
    <citation type="submission" date="2021-10" db="EMBL/GenBank/DDBJ databases">
        <title>Anaerobic single-cell dispensing facilitates the cultivation of human gut bacteria.</title>
        <authorList>
            <person name="Afrizal A."/>
        </authorList>
    </citation>
    <scope>NUCLEOTIDE SEQUENCE</scope>
    <source>
        <strain evidence="5">CLA-AA-H272</strain>
    </source>
</reference>
<proteinExistence type="predicted"/>
<comment type="caution">
    <text evidence="5">The sequence shown here is derived from an EMBL/GenBank/DDBJ whole genome shotgun (WGS) entry which is preliminary data.</text>
</comment>
<dbReference type="CDD" id="cd19096">
    <property type="entry name" value="AKR_Fe-S_oxidoreductase"/>
    <property type="match status" value="1"/>
</dbReference>
<dbReference type="SUPFAM" id="SSF46548">
    <property type="entry name" value="alpha-helical ferredoxin"/>
    <property type="match status" value="1"/>
</dbReference>
<dbReference type="PANTHER" id="PTHR43312">
    <property type="entry name" value="D-THREO-ALDOSE 1-DEHYDROGENASE"/>
    <property type="match status" value="1"/>
</dbReference>
<dbReference type="AlphaFoldDB" id="A0AAE3DFR2"/>